<dbReference type="InterPro" id="IPR045619">
    <property type="entry name" value="DUF6443"/>
</dbReference>
<sequence>MKKTIKLILATIISFPFALLAQSPSTSRNFVMETVVKTAGKKTTGSLVGLPVDSASRTIEYMDGLGRPLQTVQWQGSPAKRDIVSYSIYDGLGRETKKYLPYAEQGTGDGSFKADPLGGQSAFYGSSGWDASVKKTPHPYSVTVLEASPLNRVLEQGSPGAVWQPYSAGIPGSGHTARPGYGLNATGEVAMWTATGSGASTIGSYAANKLYKSISRDENWTSGKSGTTEEFKDLEGRVVLKRIWETEGVALDTRYIYDRYGNLAYVVPPAVTATSFAETADANFENYIYGYHYDGRKRLIEKKVPGKGWEYLVYNRLDQVVLTQDANQRLASTWGWTKYDAMGRMALTGLQQETTATREYLQGVFDAGTDPNWEQRTTAFPSGYTINTHPKSIDEDYGAIQTHVMNYYDSYDIPGYGSNYYPSVAVSTRTKGLQTASKVRVLGTATMLLTVMYYDEDGRLVETVSDTYMGGPDRVVNTYDFSGQLTASTRTHFGNGNTTIISNSYIYDHAGRKISTRQNINSQGEVTLNRLEYNEIGQLKNKRLHSTDGTNFYQHTAFGYNERGWLRTSSSTEFNMELGYETGTYPQFNGNIANQRWGSSLGNVFTYQYDKLNRLTSAASSGIQMSEVLSYDVMGNITSLSRDGGTAGSYGYVGNRLTGISGGPLATGSYAYDANGNAITDGRNGMAVVYNHLDLPTTVGNSEITLTYDYDANGKKLRKLNSNTIGLDYVDGGIQYTDGELDFIQTEEGRAVNQAGTYRYQYNLGDHLGNVRYSFDIYNGAVRKLQEDNYYAFGLRHSATAGTNNYLYNGKELQDELGQYDYGARFYDPVIGRWNSVDPLAEKMRRHSPYNYVFNNPIRFVDPDGMAPGPGLGSYMFMTLKSPIAIVRGAGKLVDKASVKMGFPTQKDAMNLFDSKVSAMEKVRTGGKMVNLLLTFLTLGGEGKPGTEAPTLGTPKNVKGPTNQKLLRTEGGEPMVDPMLYENGGTPGPHTQIGTNNGRKGEYKQAREFDGEGKPVKDIDFTDHGRPQNHPNPHQHDYLQNSTGGTLQRSKEAKPLTFGKPYKL</sequence>
<dbReference type="PANTHER" id="PTHR32305">
    <property type="match status" value="1"/>
</dbReference>
<feature type="region of interest" description="Disordered" evidence="1">
    <location>
        <begin position="945"/>
        <end position="976"/>
    </location>
</feature>
<feature type="compositionally biased region" description="Basic and acidic residues" evidence="1">
    <location>
        <begin position="1008"/>
        <end position="1026"/>
    </location>
</feature>
<reference evidence="4 5" key="1">
    <citation type="submission" date="2019-04" db="EMBL/GenBank/DDBJ databases">
        <title>Pedobacter sp. RP-3-22 sp. nov., isolated from Arctic soil.</title>
        <authorList>
            <person name="Dahal R.H."/>
            <person name="Kim D.-U."/>
        </authorList>
    </citation>
    <scope>NUCLEOTIDE SEQUENCE [LARGE SCALE GENOMIC DNA]</scope>
    <source>
        <strain evidence="4 5">RP-3-22</strain>
    </source>
</reference>
<feature type="compositionally biased region" description="Polar residues" evidence="1">
    <location>
        <begin position="1038"/>
        <end position="1048"/>
    </location>
</feature>
<evidence type="ECO:0000313" key="5">
    <source>
        <dbReference type="Proteomes" id="UP000309488"/>
    </source>
</evidence>
<dbReference type="InterPro" id="IPR050708">
    <property type="entry name" value="T6SS_VgrG/RHS"/>
</dbReference>
<feature type="signal peptide" evidence="2">
    <location>
        <begin position="1"/>
        <end position="21"/>
    </location>
</feature>
<dbReference type="Gene3D" id="2.180.10.10">
    <property type="entry name" value="RHS repeat-associated core"/>
    <property type="match status" value="1"/>
</dbReference>
<feature type="region of interest" description="Disordered" evidence="1">
    <location>
        <begin position="1008"/>
        <end position="1064"/>
    </location>
</feature>
<feature type="domain" description="DUF6443" evidence="3">
    <location>
        <begin position="41"/>
        <end position="170"/>
    </location>
</feature>
<evidence type="ECO:0000313" key="4">
    <source>
        <dbReference type="EMBL" id="TKC12042.1"/>
    </source>
</evidence>
<dbReference type="NCBIfam" id="TIGR03696">
    <property type="entry name" value="Rhs_assc_core"/>
    <property type="match status" value="1"/>
</dbReference>
<evidence type="ECO:0000256" key="1">
    <source>
        <dbReference type="SAM" id="MobiDB-lite"/>
    </source>
</evidence>
<gene>
    <name evidence="4" type="ORF">FA048_00030</name>
</gene>
<protein>
    <submittedName>
        <fullName evidence="4">RHS repeat-associated core domain-containing protein</fullName>
    </submittedName>
</protein>
<evidence type="ECO:0000259" key="3">
    <source>
        <dbReference type="Pfam" id="PF20041"/>
    </source>
</evidence>
<name>A0A4V5P0I2_9SPHI</name>
<feature type="chain" id="PRO_5020692882" evidence="2">
    <location>
        <begin position="22"/>
        <end position="1064"/>
    </location>
</feature>
<dbReference type="AlphaFoldDB" id="A0A4V5P0I2"/>
<dbReference type="PANTHER" id="PTHR32305:SF15">
    <property type="entry name" value="PROTEIN RHSA-RELATED"/>
    <property type="match status" value="1"/>
</dbReference>
<dbReference type="Pfam" id="PF20041">
    <property type="entry name" value="DUF6443"/>
    <property type="match status" value="1"/>
</dbReference>
<comment type="caution">
    <text evidence="4">The sequence shown here is derived from an EMBL/GenBank/DDBJ whole genome shotgun (WGS) entry which is preliminary data.</text>
</comment>
<dbReference type="EMBL" id="SWBR01000001">
    <property type="protein sequence ID" value="TKC12042.1"/>
    <property type="molecule type" value="Genomic_DNA"/>
</dbReference>
<proteinExistence type="predicted"/>
<dbReference type="InterPro" id="IPR022385">
    <property type="entry name" value="Rhs_assc_core"/>
</dbReference>
<accession>A0A4V5P0I2</accession>
<dbReference type="OrthoDB" id="1191296at2"/>
<organism evidence="4 5">
    <name type="scientific">Pedobacter polaris</name>
    <dbReference type="NCBI Taxonomy" id="2571273"/>
    <lineage>
        <taxon>Bacteria</taxon>
        <taxon>Pseudomonadati</taxon>
        <taxon>Bacteroidota</taxon>
        <taxon>Sphingobacteriia</taxon>
        <taxon>Sphingobacteriales</taxon>
        <taxon>Sphingobacteriaceae</taxon>
        <taxon>Pedobacter</taxon>
    </lineage>
</organism>
<dbReference type="RefSeq" id="WP_136837955.1">
    <property type="nucleotide sequence ID" value="NZ_SWBR01000001.1"/>
</dbReference>
<keyword evidence="2" id="KW-0732">Signal</keyword>
<evidence type="ECO:0000256" key="2">
    <source>
        <dbReference type="SAM" id="SignalP"/>
    </source>
</evidence>
<keyword evidence="5" id="KW-1185">Reference proteome</keyword>
<dbReference type="Proteomes" id="UP000309488">
    <property type="component" value="Unassembled WGS sequence"/>
</dbReference>